<feature type="transmembrane region" description="Helical" evidence="8">
    <location>
        <begin position="166"/>
        <end position="192"/>
    </location>
</feature>
<feature type="transmembrane region" description="Helical" evidence="8">
    <location>
        <begin position="27"/>
        <end position="44"/>
    </location>
</feature>
<dbReference type="Proteomes" id="UP000185511">
    <property type="component" value="Chromosome"/>
</dbReference>
<evidence type="ECO:0000256" key="6">
    <source>
        <dbReference type="ARBA" id="ARBA00023136"/>
    </source>
</evidence>
<comment type="pathway">
    <text evidence="8">Protein modification; lipoprotein biosynthesis (N-acyl transfer).</text>
</comment>
<dbReference type="InterPro" id="IPR036526">
    <property type="entry name" value="C-N_Hydrolase_sf"/>
</dbReference>
<comment type="function">
    <text evidence="8">Catalyzes the phospholipid dependent N-acylation of the N-terminal cysteine of apolipoprotein, the last step in lipoprotein maturation.</text>
</comment>
<dbReference type="Pfam" id="PF00795">
    <property type="entry name" value="CN_hydrolase"/>
    <property type="match status" value="1"/>
</dbReference>
<comment type="caution">
    <text evidence="8">Lacks conserved residue(s) required for the propagation of feature annotation.</text>
</comment>
<keyword evidence="3 8" id="KW-0808">Transferase</keyword>
<evidence type="ECO:0000256" key="9">
    <source>
        <dbReference type="SAM" id="MobiDB-lite"/>
    </source>
</evidence>
<dbReference type="SUPFAM" id="SSF56317">
    <property type="entry name" value="Carbon-nitrogen hydrolase"/>
    <property type="match status" value="1"/>
</dbReference>
<protein>
    <recommendedName>
        <fullName evidence="8">Apolipoprotein N-acyltransferase</fullName>
        <shortName evidence="8">ALP N-acyltransferase</shortName>
        <ecNumber evidence="8">2.3.1.269</ecNumber>
    </recommendedName>
</protein>
<keyword evidence="7 8" id="KW-0012">Acyltransferase</keyword>
<keyword evidence="4 8" id="KW-0812">Transmembrane</keyword>
<keyword evidence="12" id="KW-1185">Reference proteome</keyword>
<dbReference type="Pfam" id="PF20154">
    <property type="entry name" value="LNT_N"/>
    <property type="match status" value="1"/>
</dbReference>
<comment type="similarity">
    <text evidence="8">Belongs to the CN hydrolase family. Apolipoprotein N-acyltransferase subfamily.</text>
</comment>
<keyword evidence="6 8" id="KW-0472">Membrane</keyword>
<dbReference type="EMBL" id="CP016076">
    <property type="protein sequence ID" value="APU14995.1"/>
    <property type="molecule type" value="Genomic_DNA"/>
</dbReference>
<dbReference type="KEGG" id="acad:UA74_14695"/>
<dbReference type="GO" id="GO:0042158">
    <property type="term" value="P:lipoprotein biosynthetic process"/>
    <property type="evidence" value="ECO:0007669"/>
    <property type="project" value="UniProtKB-UniRule"/>
</dbReference>
<dbReference type="Gene3D" id="3.60.110.10">
    <property type="entry name" value="Carbon-nitrogen hydrolase"/>
    <property type="match status" value="1"/>
</dbReference>
<evidence type="ECO:0000256" key="1">
    <source>
        <dbReference type="ARBA" id="ARBA00004651"/>
    </source>
</evidence>
<dbReference type="PANTHER" id="PTHR38686">
    <property type="entry name" value="APOLIPOPROTEIN N-ACYLTRANSFERASE"/>
    <property type="match status" value="1"/>
</dbReference>
<feature type="compositionally biased region" description="Low complexity" evidence="9">
    <location>
        <begin position="1"/>
        <end position="13"/>
    </location>
</feature>
<comment type="catalytic activity">
    <reaction evidence="8">
        <text>N-terminal S-1,2-diacyl-sn-glyceryl-L-cysteinyl-[lipoprotein] + a glycerophospholipid = N-acyl-S-1,2-diacyl-sn-glyceryl-L-cysteinyl-[lipoprotein] + a 2-acyl-sn-glycero-3-phospholipid + H(+)</text>
        <dbReference type="Rhea" id="RHEA:48228"/>
        <dbReference type="Rhea" id="RHEA-COMP:14681"/>
        <dbReference type="Rhea" id="RHEA-COMP:14684"/>
        <dbReference type="ChEBI" id="CHEBI:15378"/>
        <dbReference type="ChEBI" id="CHEBI:136912"/>
        <dbReference type="ChEBI" id="CHEBI:140656"/>
        <dbReference type="ChEBI" id="CHEBI:140657"/>
        <dbReference type="ChEBI" id="CHEBI:140660"/>
        <dbReference type="EC" id="2.3.1.269"/>
    </reaction>
</comment>
<dbReference type="PANTHER" id="PTHR38686:SF1">
    <property type="entry name" value="APOLIPOPROTEIN N-ACYLTRANSFERASE"/>
    <property type="match status" value="1"/>
</dbReference>
<dbReference type="RefSeq" id="WP_075740824.1">
    <property type="nucleotide sequence ID" value="NZ_CP016076.1"/>
</dbReference>
<feature type="domain" description="CN hydrolase" evidence="10">
    <location>
        <begin position="249"/>
        <end position="501"/>
    </location>
</feature>
<dbReference type="AlphaFoldDB" id="A0AAC9LES2"/>
<evidence type="ECO:0000256" key="4">
    <source>
        <dbReference type="ARBA" id="ARBA00022692"/>
    </source>
</evidence>
<dbReference type="InterPro" id="IPR003010">
    <property type="entry name" value="C-N_Hydrolase"/>
</dbReference>
<feature type="region of interest" description="Disordered" evidence="9">
    <location>
        <begin position="1"/>
        <end position="22"/>
    </location>
</feature>
<evidence type="ECO:0000256" key="5">
    <source>
        <dbReference type="ARBA" id="ARBA00022989"/>
    </source>
</evidence>
<dbReference type="HAMAP" id="MF_01148">
    <property type="entry name" value="Lnt"/>
    <property type="match status" value="1"/>
</dbReference>
<dbReference type="NCBIfam" id="TIGR00546">
    <property type="entry name" value="lnt"/>
    <property type="match status" value="1"/>
</dbReference>
<evidence type="ECO:0000256" key="8">
    <source>
        <dbReference type="HAMAP-Rule" id="MF_01148"/>
    </source>
</evidence>
<evidence type="ECO:0000313" key="12">
    <source>
        <dbReference type="Proteomes" id="UP000185511"/>
    </source>
</evidence>
<dbReference type="EC" id="2.3.1.269" evidence="8"/>
<reference evidence="12" key="1">
    <citation type="submission" date="2016-06" db="EMBL/GenBank/DDBJ databases">
        <title>Complete genome sequence of Actinoalloteichus fjordicus DSM 46855 (=ADI127-17), type strain of the new species Actinoalloteichus fjordicus.</title>
        <authorList>
            <person name="Ruckert C."/>
            <person name="Nouioui I."/>
            <person name="Willmese J."/>
            <person name="van Wezel G."/>
            <person name="Klenk H.-P."/>
            <person name="Kalinowski J."/>
            <person name="Zotchev S.B."/>
        </authorList>
    </citation>
    <scope>NUCLEOTIDE SEQUENCE [LARGE SCALE GENOMIC DNA]</scope>
    <source>
        <strain evidence="12">ADI127-7</strain>
    </source>
</reference>
<dbReference type="InterPro" id="IPR045378">
    <property type="entry name" value="LNT_N"/>
</dbReference>
<feature type="transmembrane region" description="Helical" evidence="8">
    <location>
        <begin position="517"/>
        <end position="535"/>
    </location>
</feature>
<organism evidence="11 12">
    <name type="scientific">Actinoalloteichus fjordicus</name>
    <dbReference type="NCBI Taxonomy" id="1612552"/>
    <lineage>
        <taxon>Bacteria</taxon>
        <taxon>Bacillati</taxon>
        <taxon>Actinomycetota</taxon>
        <taxon>Actinomycetes</taxon>
        <taxon>Pseudonocardiales</taxon>
        <taxon>Pseudonocardiaceae</taxon>
        <taxon>Actinoalloteichus</taxon>
    </lineage>
</organism>
<evidence type="ECO:0000256" key="7">
    <source>
        <dbReference type="ARBA" id="ARBA00023315"/>
    </source>
</evidence>
<dbReference type="GO" id="GO:0005886">
    <property type="term" value="C:plasma membrane"/>
    <property type="evidence" value="ECO:0007669"/>
    <property type="project" value="UniProtKB-SubCell"/>
</dbReference>
<dbReference type="PROSITE" id="PS50263">
    <property type="entry name" value="CN_HYDROLASE"/>
    <property type="match status" value="1"/>
</dbReference>
<evidence type="ECO:0000259" key="10">
    <source>
        <dbReference type="PROSITE" id="PS50263"/>
    </source>
</evidence>
<feature type="transmembrane region" description="Helical" evidence="8">
    <location>
        <begin position="74"/>
        <end position="92"/>
    </location>
</feature>
<keyword evidence="2 8" id="KW-1003">Cell membrane</keyword>
<name>A0AAC9LES2_9PSEU</name>
<gene>
    <name evidence="8" type="primary">lnt</name>
    <name evidence="11" type="ORF">UA74_14695</name>
</gene>
<evidence type="ECO:0000256" key="3">
    <source>
        <dbReference type="ARBA" id="ARBA00022679"/>
    </source>
</evidence>
<dbReference type="CDD" id="cd07571">
    <property type="entry name" value="ALP_N-acyl_transferase"/>
    <property type="match status" value="1"/>
</dbReference>
<proteinExistence type="inferred from homology"/>
<feature type="transmembrane region" description="Helical" evidence="8">
    <location>
        <begin position="98"/>
        <end position="121"/>
    </location>
</feature>
<evidence type="ECO:0000256" key="2">
    <source>
        <dbReference type="ARBA" id="ARBA00022475"/>
    </source>
</evidence>
<dbReference type="InterPro" id="IPR004563">
    <property type="entry name" value="Apolipo_AcylTrfase"/>
</dbReference>
<dbReference type="GO" id="GO:0016410">
    <property type="term" value="F:N-acyltransferase activity"/>
    <property type="evidence" value="ECO:0007669"/>
    <property type="project" value="UniProtKB-UniRule"/>
</dbReference>
<comment type="subcellular location">
    <subcellularLocation>
        <location evidence="1 8">Cell membrane</location>
        <topology evidence="1 8">Multi-pass membrane protein</topology>
    </subcellularLocation>
</comment>
<sequence length="553" mass="57652">MSSAIIAASPSEPADQDGPPSHQRRRTVLRVLSALAAGALLSLTFAPYSWWWLAPIALALFASAMHGRRARAGFGLGFLAGMAFFLPLLTWTNEYVGAVPWVVLAALEASFFGLAGIMIALVGRLPAAPVWAAASWVAAEALRGAIPFRGFPLGSVAFGQADGLFLSLASLGGVALVGFAVALCGFGLADLARRVLGARRLTTDGASTAESRTLVKPAILTVVPALAALAALPAVGTDAQEGTVTAALIQGNVPQLGLEFNAQRRAVLDNHADRTRELAADVAAGREPQPDIVIWPENASDIDPFRHADADAVIDSAVRAIDAPTMVGTLETPDQGDIHNTVVHWDPDGGPVDTYRKREIQPFGERIPLRGLVSAVMGVVNPSIRIPDREYQPGDAPGVFAMGSADVGVVTCWEVAFDHRVNDTVLAGATVLAVPSNNAAFGLTAMSEQQLAISQVRAVEHGRAVLVAATSGISAVVSPSGTVVSSTDLFTADALVAEIPLRSTTTLATRLGAGPEWILSALGVAAAGWVVIGGVRRRRLDRRSAVQDESHQS</sequence>
<evidence type="ECO:0000313" key="11">
    <source>
        <dbReference type="EMBL" id="APU14995.1"/>
    </source>
</evidence>
<accession>A0AAC9LES2</accession>
<keyword evidence="5 8" id="KW-1133">Transmembrane helix</keyword>